<dbReference type="EMBL" id="AP025637">
    <property type="protein sequence ID" value="BDG71909.1"/>
    <property type="molecule type" value="Genomic_DNA"/>
</dbReference>
<sequence length="324" mass="35086">MTERALPKPAPSRTARAVAASFTAAWLLVTSAPAVSGQRSEPESRASAGLPIENAAERDRTTTVRTEPWPLRPDPRPEAGGAGCPADAHYMLLIGGLALRLGPGRGFSSAAPVERRWPTWISDLPRCGDGRSIEVRWLYFNLASFTSLPRDCWAAGVPPGPDGPACAATPEGLRAGLQYFVRGLPTDITLTAQTASAASSSEEILSRGLTIARRTPLGHEALISPFPSGEPFGRVIYRLPRLGEGAEALGPLLVECHTARSPNPTPPERIQSPHTCEVNFHLSHAGVAVNYRFPREIFDEPDWQALDLRVRHWIQERTAVAPHR</sequence>
<evidence type="ECO:0000313" key="2">
    <source>
        <dbReference type="EMBL" id="BDG71909.1"/>
    </source>
</evidence>
<keyword evidence="3" id="KW-1185">Reference proteome</keyword>
<feature type="region of interest" description="Disordered" evidence="1">
    <location>
        <begin position="33"/>
        <end position="82"/>
    </location>
</feature>
<reference evidence="2 3" key="1">
    <citation type="journal article" date="2016" name="Microbes Environ.">
        <title>Phylogenetically diverse aerobic anoxygenic phototrophic bacteria isolated from epilithic biofilms in Tama river, Japan.</title>
        <authorList>
            <person name="Hirose S."/>
            <person name="Matsuura K."/>
            <person name="Haruta S."/>
        </authorList>
    </citation>
    <scope>NUCLEOTIDE SEQUENCE [LARGE SCALE GENOMIC DNA]</scope>
    <source>
        <strain evidence="2 3">S08</strain>
    </source>
</reference>
<gene>
    <name evidence="2" type="ORF">Rmf_18380</name>
</gene>
<proteinExistence type="predicted"/>
<name>A0ABN6P016_9PROT</name>
<dbReference type="Proteomes" id="UP000831327">
    <property type="component" value="Chromosome"/>
</dbReference>
<dbReference type="RefSeq" id="WP_244459132.1">
    <property type="nucleotide sequence ID" value="NZ_AP025637.1"/>
</dbReference>
<evidence type="ECO:0000313" key="3">
    <source>
        <dbReference type="Proteomes" id="UP000831327"/>
    </source>
</evidence>
<organism evidence="2 3">
    <name type="scientific">Roseomonas fluvialis</name>
    <dbReference type="NCBI Taxonomy" id="1750527"/>
    <lineage>
        <taxon>Bacteria</taxon>
        <taxon>Pseudomonadati</taxon>
        <taxon>Pseudomonadota</taxon>
        <taxon>Alphaproteobacteria</taxon>
        <taxon>Acetobacterales</taxon>
        <taxon>Roseomonadaceae</taxon>
        <taxon>Roseomonas</taxon>
    </lineage>
</organism>
<accession>A0ABN6P016</accession>
<protein>
    <submittedName>
        <fullName evidence="2">Uncharacterized protein</fullName>
    </submittedName>
</protein>
<evidence type="ECO:0000256" key="1">
    <source>
        <dbReference type="SAM" id="MobiDB-lite"/>
    </source>
</evidence>